<keyword evidence="3" id="KW-0547">Nucleotide-binding</keyword>
<dbReference type="RefSeq" id="WP_199705320.1">
    <property type="nucleotide sequence ID" value="NZ_JAEMNV010000004.1"/>
</dbReference>
<evidence type="ECO:0000256" key="4">
    <source>
        <dbReference type="SAM" id="MobiDB-lite"/>
    </source>
</evidence>
<dbReference type="Gene3D" id="2.120.10.80">
    <property type="entry name" value="Kelch-type beta propeller"/>
    <property type="match status" value="4"/>
</dbReference>
<dbReference type="InterPro" id="IPR006652">
    <property type="entry name" value="Kelch_1"/>
</dbReference>
<dbReference type="SUPFAM" id="SSF117281">
    <property type="entry name" value="Kelch motif"/>
    <property type="match status" value="2"/>
</dbReference>
<feature type="region of interest" description="Disordered" evidence="4">
    <location>
        <begin position="338"/>
        <end position="364"/>
    </location>
</feature>
<dbReference type="InterPro" id="IPR011043">
    <property type="entry name" value="Gal_Oxase/kelch_b-propeller"/>
</dbReference>
<name>A0A934NRY0_9NOCA</name>
<dbReference type="InterPro" id="IPR015915">
    <property type="entry name" value="Kelch-typ_b-propeller"/>
</dbReference>
<keyword evidence="2" id="KW-0677">Repeat</keyword>
<keyword evidence="5" id="KW-0472">Membrane</keyword>
<evidence type="ECO:0000259" key="6">
    <source>
        <dbReference type="PROSITE" id="PS50011"/>
    </source>
</evidence>
<dbReference type="Gene3D" id="1.10.510.10">
    <property type="entry name" value="Transferase(Phosphotransferase) domain 1"/>
    <property type="match status" value="1"/>
</dbReference>
<keyword evidence="1" id="KW-0880">Kelch repeat</keyword>
<sequence length="1003" mass="104910">MTGYEGDPSHPADPSLQSELAAAGFEGATEVGRGGFGVVYRCWQPALGRTVAIKLLSSDLDRENRERFLREGYAMGRLSGHPNIVNILQLGVTATGRPYIVMPYLAKDSLATRVRRDGNFEWPDAVRIGVKLAGALQTAHEGGTLHRDVKPANVLVGDYGEPQLTDFGIARIAGGFETATGAFTGSLAYTAPEVLKGRPPTIAADIYGLGATIFALIAGRAAYERKTDEELIAQFLRISTTPIPDLRPNGVPDDVCRAIERAMADDPAGRWQTSADFGNALREAQQQHGLKVEAMALPSGDDEVTEYFTAPPTGHSGPSHRSGPHYQPVLPYDAAFGQPSGPSTQHAVPAAASGPHHRAPNPVGAERKRRGLAFAVAAVAALVVAASVGGVVLARNDSTGSPIASSASSAPSTVAAAVPLEWRSLKDAKLARQQSATVVDDGTIWVFGGLDNNGSTAAVQGYDPAIDTWKSGPDLPLALNHPMAVAYRGELIVIGGWEPSGADLTAKTSDRVFALRNGAWVDIAKLARPRAAGAAVVVDDKIVVVGGQWEDQQLSTTTEIFDGTAWRVAPGVITPREHLAATTDGKSVFAVGGRDLSADKNSGAMEAYDLTSEVWTSLPAMPTPRGGLGAVYVDGRIMTVGGEEPTRVLGTVESYDIVSRSWSALPPMHTPRHGLAVAAVGNWIYAIGGASKPTHAASIATTEALALPARSAQPAEAWRQLDDARLARQQSATAMSDGTIWVFGGLDNEGSTGKVQGYDPAIDTWKSGPDLPIALNHPMAVDYRGELVVIGGWEPQGHDLTATTSDRVFVLRDGAWVELPRLPEPRAAGAAAVVGDQIIVTGGQANSTLSTTTAVFDGTAWRDAPGAPTAREHLAAATDGTYLYALGGRDLSSDKNTGAVERYDPATRTWTTLAAMPTPRGGLGAVYVDGRIVAVGGEEPTRVLGTVEAFDVATGTWATFPALHTARHGLAVAAVGNTVYAIGGGTKPTHAQSTAATEALDFS</sequence>
<protein>
    <submittedName>
        <fullName evidence="7">Protein kinase</fullName>
    </submittedName>
</protein>
<dbReference type="GO" id="GO:0005524">
    <property type="term" value="F:ATP binding"/>
    <property type="evidence" value="ECO:0007669"/>
    <property type="project" value="UniProtKB-UniRule"/>
</dbReference>
<accession>A0A934NRY0</accession>
<dbReference type="PROSITE" id="PS00107">
    <property type="entry name" value="PROTEIN_KINASE_ATP"/>
    <property type="match status" value="1"/>
</dbReference>
<dbReference type="SUPFAM" id="SSF50965">
    <property type="entry name" value="Galactose oxidase, central domain"/>
    <property type="match status" value="1"/>
</dbReference>
<dbReference type="Pfam" id="PF24681">
    <property type="entry name" value="Kelch_KLHDC2_KLHL20_DRC7"/>
    <property type="match status" value="2"/>
</dbReference>
<organism evidence="7 8">
    <name type="scientific">Antrihabitans stalagmiti</name>
    <dbReference type="NCBI Taxonomy" id="2799499"/>
    <lineage>
        <taxon>Bacteria</taxon>
        <taxon>Bacillati</taxon>
        <taxon>Actinomycetota</taxon>
        <taxon>Actinomycetes</taxon>
        <taxon>Mycobacteriales</taxon>
        <taxon>Nocardiaceae</taxon>
        <taxon>Antrihabitans</taxon>
    </lineage>
</organism>
<feature type="transmembrane region" description="Helical" evidence="5">
    <location>
        <begin position="206"/>
        <end position="223"/>
    </location>
</feature>
<evidence type="ECO:0000256" key="2">
    <source>
        <dbReference type="ARBA" id="ARBA00022737"/>
    </source>
</evidence>
<dbReference type="InterPro" id="IPR017441">
    <property type="entry name" value="Protein_kinase_ATP_BS"/>
</dbReference>
<dbReference type="PANTHER" id="PTHR46260">
    <property type="entry name" value="RING-TYPE DOMAIN-CONTAINING PROTEIN"/>
    <property type="match status" value="1"/>
</dbReference>
<dbReference type="InterPro" id="IPR000719">
    <property type="entry name" value="Prot_kinase_dom"/>
</dbReference>
<evidence type="ECO:0000256" key="3">
    <source>
        <dbReference type="PROSITE-ProRule" id="PRU10141"/>
    </source>
</evidence>
<evidence type="ECO:0000313" key="8">
    <source>
        <dbReference type="Proteomes" id="UP000655868"/>
    </source>
</evidence>
<dbReference type="PANTHER" id="PTHR46260:SF3">
    <property type="entry name" value="RING-TYPE DOMAIN-CONTAINING PROTEIN"/>
    <property type="match status" value="1"/>
</dbReference>
<evidence type="ECO:0000256" key="5">
    <source>
        <dbReference type="SAM" id="Phobius"/>
    </source>
</evidence>
<keyword evidence="3" id="KW-0067">ATP-binding</keyword>
<dbReference type="InterPro" id="IPR011009">
    <property type="entry name" value="Kinase-like_dom_sf"/>
</dbReference>
<dbReference type="InterPro" id="IPR051746">
    <property type="entry name" value="Kelch_domain_containing_8"/>
</dbReference>
<keyword evidence="5" id="KW-0812">Transmembrane</keyword>
<evidence type="ECO:0000256" key="1">
    <source>
        <dbReference type="ARBA" id="ARBA00022441"/>
    </source>
</evidence>
<dbReference type="SUPFAM" id="SSF56112">
    <property type="entry name" value="Protein kinase-like (PK-like)"/>
    <property type="match status" value="1"/>
</dbReference>
<dbReference type="EMBL" id="JAEMNV010000004">
    <property type="protein sequence ID" value="MBJ8340223.1"/>
    <property type="molecule type" value="Genomic_DNA"/>
</dbReference>
<dbReference type="Pfam" id="PF01344">
    <property type="entry name" value="Kelch_1"/>
    <property type="match status" value="2"/>
</dbReference>
<comment type="caution">
    <text evidence="7">The sequence shown here is derived from an EMBL/GenBank/DDBJ whole genome shotgun (WGS) entry which is preliminary data.</text>
</comment>
<dbReference type="SMART" id="SM00220">
    <property type="entry name" value="S_TKc"/>
    <property type="match status" value="1"/>
</dbReference>
<dbReference type="SMART" id="SM00612">
    <property type="entry name" value="Kelch"/>
    <property type="match status" value="10"/>
</dbReference>
<dbReference type="AlphaFoldDB" id="A0A934NRY0"/>
<feature type="binding site" evidence="3">
    <location>
        <position position="54"/>
    </location>
    <ligand>
        <name>ATP</name>
        <dbReference type="ChEBI" id="CHEBI:30616"/>
    </ligand>
</feature>
<keyword evidence="8" id="KW-1185">Reference proteome</keyword>
<keyword evidence="7" id="KW-0808">Transferase</keyword>
<dbReference type="CDD" id="cd14014">
    <property type="entry name" value="STKc_PknB_like"/>
    <property type="match status" value="1"/>
</dbReference>
<dbReference type="PROSITE" id="PS50011">
    <property type="entry name" value="PROTEIN_KINASE_DOM"/>
    <property type="match status" value="1"/>
</dbReference>
<reference evidence="7" key="1">
    <citation type="submission" date="2020-12" db="EMBL/GenBank/DDBJ databases">
        <title>Antrihabitans popcorni sp. nov. and Antrihabitans auranticaus sp. nov., isolated from a larva cave.</title>
        <authorList>
            <person name="Lee S.D."/>
            <person name="Kim I.S."/>
        </authorList>
    </citation>
    <scope>NUCLEOTIDE SEQUENCE</scope>
    <source>
        <strain evidence="7">YC3-6</strain>
    </source>
</reference>
<keyword evidence="5" id="KW-1133">Transmembrane helix</keyword>
<gene>
    <name evidence="7" type="ORF">JGU71_15135</name>
</gene>
<dbReference type="GO" id="GO:0004672">
    <property type="term" value="F:protein kinase activity"/>
    <property type="evidence" value="ECO:0007669"/>
    <property type="project" value="InterPro"/>
</dbReference>
<feature type="transmembrane region" description="Helical" evidence="5">
    <location>
        <begin position="372"/>
        <end position="394"/>
    </location>
</feature>
<dbReference type="Gene3D" id="3.30.200.20">
    <property type="entry name" value="Phosphorylase Kinase, domain 1"/>
    <property type="match status" value="1"/>
</dbReference>
<dbReference type="Pfam" id="PF00069">
    <property type="entry name" value="Pkinase"/>
    <property type="match status" value="1"/>
</dbReference>
<keyword evidence="7" id="KW-0418">Kinase</keyword>
<dbReference type="Proteomes" id="UP000655868">
    <property type="component" value="Unassembled WGS sequence"/>
</dbReference>
<evidence type="ECO:0000313" key="7">
    <source>
        <dbReference type="EMBL" id="MBJ8340223.1"/>
    </source>
</evidence>
<proteinExistence type="predicted"/>
<feature type="domain" description="Protein kinase" evidence="6">
    <location>
        <begin position="25"/>
        <end position="282"/>
    </location>
</feature>